<accession>A0A6J4ZT12</accession>
<gene>
    <name evidence="6" type="primary">argP_3</name>
    <name evidence="6" type="ORF">LMG26845_02177</name>
</gene>
<evidence type="ECO:0000313" key="6">
    <source>
        <dbReference type="EMBL" id="CAB3642488.1"/>
    </source>
</evidence>
<dbReference type="GO" id="GO:0003700">
    <property type="term" value="F:DNA-binding transcription factor activity"/>
    <property type="evidence" value="ECO:0007669"/>
    <property type="project" value="InterPro"/>
</dbReference>
<dbReference type="GO" id="GO:0010628">
    <property type="term" value="P:positive regulation of gene expression"/>
    <property type="evidence" value="ECO:0007669"/>
    <property type="project" value="TreeGrafter"/>
</dbReference>
<dbReference type="SUPFAM" id="SSF46785">
    <property type="entry name" value="Winged helix' DNA-binding domain"/>
    <property type="match status" value="1"/>
</dbReference>
<keyword evidence="2" id="KW-0805">Transcription regulation</keyword>
<dbReference type="SUPFAM" id="SSF53850">
    <property type="entry name" value="Periplasmic binding protein-like II"/>
    <property type="match status" value="1"/>
</dbReference>
<evidence type="ECO:0000256" key="2">
    <source>
        <dbReference type="ARBA" id="ARBA00023015"/>
    </source>
</evidence>
<dbReference type="InterPro" id="IPR000847">
    <property type="entry name" value="LysR_HTH_N"/>
</dbReference>
<proteinExistence type="inferred from homology"/>
<dbReference type="Pfam" id="PF03466">
    <property type="entry name" value="LysR_substrate"/>
    <property type="match status" value="1"/>
</dbReference>
<feature type="domain" description="HTH lysR-type" evidence="5">
    <location>
        <begin position="58"/>
        <end position="115"/>
    </location>
</feature>
<evidence type="ECO:0000313" key="7">
    <source>
        <dbReference type="Proteomes" id="UP000507979"/>
    </source>
</evidence>
<reference evidence="6 7" key="1">
    <citation type="submission" date="2020-04" db="EMBL/GenBank/DDBJ databases">
        <authorList>
            <person name="De Canck E."/>
        </authorList>
    </citation>
    <scope>NUCLEOTIDE SEQUENCE [LARGE SCALE GENOMIC DNA]</scope>
    <source>
        <strain evidence="6 7">LMG 26845</strain>
    </source>
</reference>
<protein>
    <submittedName>
        <fullName evidence="6">HTH-type transcriptional regulator ArgP</fullName>
    </submittedName>
</protein>
<dbReference type="PROSITE" id="PS50931">
    <property type="entry name" value="HTH_LYSR"/>
    <property type="match status" value="1"/>
</dbReference>
<comment type="similarity">
    <text evidence="1">Belongs to the LysR transcriptional regulatory family.</text>
</comment>
<keyword evidence="3" id="KW-0238">DNA-binding</keyword>
<dbReference type="EMBL" id="CADIJR010000015">
    <property type="protein sequence ID" value="CAB3642488.1"/>
    <property type="molecule type" value="Genomic_DNA"/>
</dbReference>
<keyword evidence="7" id="KW-1185">Reference proteome</keyword>
<sequence length="374" mass="40288">MNGENPDGRNVRSIAPGWQPYAKAAYGYVNDEKFGVNPRPRASIRRAGPALRTLRDRMNFKQLEAFLAFMTTGSTIEAAQRLGSSQPAVSRLLSQFEADLGVPLFVRRKGRLHPTAEAESLLPDVQNMISDAESLHRHVNQLRLGGQRRTLIRVQLPSTVAQSVMPAVAEAFLADHPDVALEVLVGTYEASEVAVLGREADLALVRSPPMNSGLSMLLRLATEAVCVMPPGHPLQALDAIGPADLIGVDLVLLGRQRSLRQQIDQAFRQGRMMPQIKAEVHSVEMACRLAAQGIGVSIVNGLFAGLCQDMGIVRRPFRPVIDYCVGMAALAGQPPHPLVPELIQRILDAMTERAGPGAFTQLAPEAGAAPTASA</sequence>
<name>A0A6J4ZT12_9BURK</name>
<dbReference type="Gene3D" id="1.10.10.10">
    <property type="entry name" value="Winged helix-like DNA-binding domain superfamily/Winged helix DNA-binding domain"/>
    <property type="match status" value="1"/>
</dbReference>
<evidence type="ECO:0000256" key="4">
    <source>
        <dbReference type="ARBA" id="ARBA00023163"/>
    </source>
</evidence>
<dbReference type="InterPro" id="IPR036390">
    <property type="entry name" value="WH_DNA-bd_sf"/>
</dbReference>
<evidence type="ECO:0000259" key="5">
    <source>
        <dbReference type="PROSITE" id="PS50931"/>
    </source>
</evidence>
<dbReference type="PANTHER" id="PTHR30427">
    <property type="entry name" value="TRANSCRIPTIONAL ACTIVATOR PROTEIN LYSR"/>
    <property type="match status" value="1"/>
</dbReference>
<dbReference type="AlphaFoldDB" id="A0A6J4ZT12"/>
<evidence type="ECO:0000256" key="3">
    <source>
        <dbReference type="ARBA" id="ARBA00023125"/>
    </source>
</evidence>
<dbReference type="InterPro" id="IPR036388">
    <property type="entry name" value="WH-like_DNA-bd_sf"/>
</dbReference>
<dbReference type="Proteomes" id="UP000507979">
    <property type="component" value="Unassembled WGS sequence"/>
</dbReference>
<keyword evidence="4" id="KW-0804">Transcription</keyword>
<organism evidence="6 7">
    <name type="scientific">Achromobacter insuavis</name>
    <dbReference type="NCBI Taxonomy" id="1287735"/>
    <lineage>
        <taxon>Bacteria</taxon>
        <taxon>Pseudomonadati</taxon>
        <taxon>Pseudomonadota</taxon>
        <taxon>Betaproteobacteria</taxon>
        <taxon>Burkholderiales</taxon>
        <taxon>Alcaligenaceae</taxon>
        <taxon>Achromobacter</taxon>
    </lineage>
</organism>
<dbReference type="Gene3D" id="3.40.190.290">
    <property type="match status" value="1"/>
</dbReference>
<evidence type="ECO:0000256" key="1">
    <source>
        <dbReference type="ARBA" id="ARBA00009437"/>
    </source>
</evidence>
<dbReference type="InterPro" id="IPR005119">
    <property type="entry name" value="LysR_subst-bd"/>
</dbReference>
<dbReference type="PANTHER" id="PTHR30427:SF1">
    <property type="entry name" value="TRANSCRIPTIONAL ACTIVATOR PROTEIN LYSR"/>
    <property type="match status" value="1"/>
</dbReference>
<dbReference type="Pfam" id="PF00126">
    <property type="entry name" value="HTH_1"/>
    <property type="match status" value="1"/>
</dbReference>
<dbReference type="GO" id="GO:0043565">
    <property type="term" value="F:sequence-specific DNA binding"/>
    <property type="evidence" value="ECO:0007669"/>
    <property type="project" value="TreeGrafter"/>
</dbReference>